<dbReference type="PIRSF" id="PIRSF002161">
    <property type="entry name" value="Ribosomal_L5"/>
    <property type="match status" value="1"/>
</dbReference>
<dbReference type="InterPro" id="IPR031310">
    <property type="entry name" value="Ribosomal_uL5_N"/>
</dbReference>
<sequence>MSNRLSEKYKKEIAPSLMKELDIKNVMCVPNISKVTVNAGVGEFRDSKEAMVAFKEELGQILGQTPNPRASRKSISAFKLREGETVGMSATLRGDIMWSFLDKLVNIVLPRVRDFRGVPITAFDSQGNYSLGLADHTIFPEINPNKVKLGRGLQVNVVMTTNDRDKNLLLLEKLGFPFKKEG</sequence>
<dbReference type="FunFam" id="3.30.1440.10:FF:000001">
    <property type="entry name" value="50S ribosomal protein L5"/>
    <property type="match status" value="1"/>
</dbReference>
<keyword evidence="5" id="KW-0820">tRNA-binding</keyword>
<dbReference type="InterPro" id="IPR002132">
    <property type="entry name" value="Ribosomal_uL5"/>
</dbReference>
<dbReference type="AlphaFoldDB" id="A0A7C1DJK0"/>
<accession>A0A7C1DJK0</accession>
<dbReference type="InterPro" id="IPR020930">
    <property type="entry name" value="Ribosomal_uL5_bac-type"/>
</dbReference>
<feature type="domain" description="Large ribosomal subunit protein uL5 C-terminal" evidence="8">
    <location>
        <begin position="86"/>
        <end position="178"/>
    </location>
</feature>
<dbReference type="EMBL" id="DSDM01000016">
    <property type="protein sequence ID" value="HDQ88562.1"/>
    <property type="molecule type" value="Genomic_DNA"/>
</dbReference>
<dbReference type="NCBIfam" id="NF000585">
    <property type="entry name" value="PRK00010.1"/>
    <property type="match status" value="1"/>
</dbReference>
<evidence type="ECO:0000256" key="2">
    <source>
        <dbReference type="ARBA" id="ARBA00022980"/>
    </source>
</evidence>
<gene>
    <name evidence="5" type="primary">rplE</name>
    <name evidence="9" type="ORF">ENN92_00215</name>
</gene>
<keyword evidence="2 5" id="KW-0689">Ribosomal protein</keyword>
<comment type="subunit">
    <text evidence="5">Part of the 50S ribosomal subunit; part of the 5S rRNA/L5/L18/L25 subcomplex. Contacts the 5S rRNA and the P site tRNA. Forms a bridge to the 30S subunit in the 70S ribosome.</text>
</comment>
<dbReference type="Pfam" id="PF00673">
    <property type="entry name" value="Ribosomal_L5_C"/>
    <property type="match status" value="1"/>
</dbReference>
<comment type="function">
    <text evidence="5">This is 1 of the proteins that bind and probably mediate the attachment of the 5S RNA into the large ribosomal subunit, where it forms part of the central protuberance. In the 70S ribosome it contacts protein S13 of the 30S subunit (bridge B1b), connecting the 2 subunits; this bridge is implicated in subunit movement. Contacts the P site tRNA; the 5S rRNA and some of its associated proteins might help stabilize positioning of ribosome-bound tRNAs.</text>
</comment>
<dbReference type="InterPro" id="IPR031309">
    <property type="entry name" value="Ribosomal_uL5_C"/>
</dbReference>
<evidence type="ECO:0000256" key="4">
    <source>
        <dbReference type="ARBA" id="ARBA00035245"/>
    </source>
</evidence>
<dbReference type="GO" id="GO:0000049">
    <property type="term" value="F:tRNA binding"/>
    <property type="evidence" value="ECO:0007669"/>
    <property type="project" value="UniProtKB-UniRule"/>
</dbReference>
<dbReference type="Pfam" id="PF00281">
    <property type="entry name" value="Ribosomal_L5"/>
    <property type="match status" value="1"/>
</dbReference>
<name>A0A7C1DJK0_UNCKA</name>
<dbReference type="InterPro" id="IPR022803">
    <property type="entry name" value="Ribosomal_uL5_dom_sf"/>
</dbReference>
<comment type="similarity">
    <text evidence="1 5 6">Belongs to the universal ribosomal protein uL5 family.</text>
</comment>
<evidence type="ECO:0000256" key="5">
    <source>
        <dbReference type="HAMAP-Rule" id="MF_01333"/>
    </source>
</evidence>
<dbReference type="Proteomes" id="UP000886066">
    <property type="component" value="Unassembled WGS sequence"/>
</dbReference>
<dbReference type="GO" id="GO:0005840">
    <property type="term" value="C:ribosome"/>
    <property type="evidence" value="ECO:0007669"/>
    <property type="project" value="UniProtKB-KW"/>
</dbReference>
<evidence type="ECO:0000256" key="3">
    <source>
        <dbReference type="ARBA" id="ARBA00023274"/>
    </source>
</evidence>
<keyword evidence="5" id="KW-0694">RNA-binding</keyword>
<proteinExistence type="inferred from homology"/>
<evidence type="ECO:0000313" key="9">
    <source>
        <dbReference type="EMBL" id="HDQ88562.1"/>
    </source>
</evidence>
<dbReference type="GO" id="GO:1990904">
    <property type="term" value="C:ribonucleoprotein complex"/>
    <property type="evidence" value="ECO:0007669"/>
    <property type="project" value="UniProtKB-KW"/>
</dbReference>
<evidence type="ECO:0000256" key="1">
    <source>
        <dbReference type="ARBA" id="ARBA00008553"/>
    </source>
</evidence>
<comment type="caution">
    <text evidence="9">The sequence shown here is derived from an EMBL/GenBank/DDBJ whole genome shotgun (WGS) entry which is preliminary data.</text>
</comment>
<evidence type="ECO:0000256" key="6">
    <source>
        <dbReference type="RuleBase" id="RU003930"/>
    </source>
</evidence>
<dbReference type="HAMAP" id="MF_01333_B">
    <property type="entry name" value="Ribosomal_uL5_B"/>
    <property type="match status" value="1"/>
</dbReference>
<evidence type="ECO:0000259" key="8">
    <source>
        <dbReference type="Pfam" id="PF00673"/>
    </source>
</evidence>
<dbReference type="GO" id="GO:0003735">
    <property type="term" value="F:structural constituent of ribosome"/>
    <property type="evidence" value="ECO:0007669"/>
    <property type="project" value="InterPro"/>
</dbReference>
<protein>
    <recommendedName>
        <fullName evidence="4 5">Large ribosomal subunit protein uL5</fullName>
    </recommendedName>
</protein>
<keyword evidence="5" id="KW-0699">rRNA-binding</keyword>
<evidence type="ECO:0000259" key="7">
    <source>
        <dbReference type="Pfam" id="PF00281"/>
    </source>
</evidence>
<dbReference type="Gene3D" id="3.30.1440.10">
    <property type="match status" value="1"/>
</dbReference>
<feature type="domain" description="Large ribosomal subunit protein uL5 N-terminal" evidence="7">
    <location>
        <begin position="25"/>
        <end position="81"/>
    </location>
</feature>
<keyword evidence="3 5" id="KW-0687">Ribonucleoprotein</keyword>
<dbReference type="PANTHER" id="PTHR11994">
    <property type="entry name" value="60S RIBOSOMAL PROTEIN L11-RELATED"/>
    <property type="match status" value="1"/>
</dbReference>
<dbReference type="GO" id="GO:0019843">
    <property type="term" value="F:rRNA binding"/>
    <property type="evidence" value="ECO:0007669"/>
    <property type="project" value="UniProtKB-UniRule"/>
</dbReference>
<reference evidence="9" key="1">
    <citation type="journal article" date="2020" name="mSystems">
        <title>Genome- and Community-Level Interaction Insights into Carbon Utilization and Element Cycling Functions of Hydrothermarchaeota in Hydrothermal Sediment.</title>
        <authorList>
            <person name="Zhou Z."/>
            <person name="Liu Y."/>
            <person name="Xu W."/>
            <person name="Pan J."/>
            <person name="Luo Z.H."/>
            <person name="Li M."/>
        </authorList>
    </citation>
    <scope>NUCLEOTIDE SEQUENCE [LARGE SCALE GENOMIC DNA]</scope>
    <source>
        <strain evidence="9">SpSt-1219</strain>
    </source>
</reference>
<dbReference type="GO" id="GO:0006412">
    <property type="term" value="P:translation"/>
    <property type="evidence" value="ECO:0007669"/>
    <property type="project" value="UniProtKB-UniRule"/>
</dbReference>
<dbReference type="SUPFAM" id="SSF55282">
    <property type="entry name" value="RL5-like"/>
    <property type="match status" value="1"/>
</dbReference>
<organism evidence="9">
    <name type="scientific">candidate division WWE3 bacterium</name>
    <dbReference type="NCBI Taxonomy" id="2053526"/>
    <lineage>
        <taxon>Bacteria</taxon>
        <taxon>Katanobacteria</taxon>
    </lineage>
</organism>